<dbReference type="AlphaFoldDB" id="A0AAJ5NP53"/>
<dbReference type="Proteomes" id="UP000266918">
    <property type="component" value="Chromosome"/>
</dbReference>
<keyword evidence="1" id="KW-0812">Transmembrane</keyword>
<accession>A0AAJ5NP53</accession>
<name>A0AAJ5NP53_STRSA</name>
<reference evidence="2 3" key="1">
    <citation type="submission" date="2018-12" db="EMBL/GenBank/DDBJ databases">
        <authorList>
            <consortium name="Pathogen Informatics"/>
        </authorList>
    </citation>
    <scope>NUCLEOTIDE SEQUENCE [LARGE SCALE GENOMIC DNA]</scope>
    <source>
        <strain evidence="3">NCTC 10904</strain>
    </source>
</reference>
<feature type="transmembrane region" description="Helical" evidence="1">
    <location>
        <begin position="42"/>
        <end position="65"/>
    </location>
</feature>
<protein>
    <submittedName>
        <fullName evidence="2">ICESt1 ORFF</fullName>
    </submittedName>
</protein>
<keyword evidence="1" id="KW-1133">Transmembrane helix</keyword>
<proteinExistence type="predicted"/>
<sequence length="75" mass="8193">MNTGGLTGWIQGDGFIFLSVGAAAMAIIAWREGSFGRLFKTLIFYAVIASLLKGQQILKFVGWLIRTWLGIETGL</sequence>
<keyword evidence="1" id="KW-0472">Membrane</keyword>
<evidence type="ECO:0000313" key="2">
    <source>
        <dbReference type="EMBL" id="VDY72876.1"/>
    </source>
</evidence>
<feature type="transmembrane region" description="Helical" evidence="1">
    <location>
        <begin position="6"/>
        <end position="30"/>
    </location>
</feature>
<dbReference type="RefSeq" id="WP_126436035.1">
    <property type="nucleotide sequence ID" value="NZ_LR134002.1"/>
</dbReference>
<gene>
    <name evidence="2" type="ORF">NCTC10904_02165</name>
</gene>
<organism evidence="2 3">
    <name type="scientific">Streptococcus sanguinis</name>
    <dbReference type="NCBI Taxonomy" id="1305"/>
    <lineage>
        <taxon>Bacteria</taxon>
        <taxon>Bacillati</taxon>
        <taxon>Bacillota</taxon>
        <taxon>Bacilli</taxon>
        <taxon>Lactobacillales</taxon>
        <taxon>Streptococcaceae</taxon>
        <taxon>Streptococcus</taxon>
    </lineage>
</organism>
<evidence type="ECO:0000313" key="3">
    <source>
        <dbReference type="Proteomes" id="UP000266918"/>
    </source>
</evidence>
<evidence type="ECO:0000256" key="1">
    <source>
        <dbReference type="SAM" id="Phobius"/>
    </source>
</evidence>
<dbReference type="EMBL" id="LR134002">
    <property type="protein sequence ID" value="VDY72876.1"/>
    <property type="molecule type" value="Genomic_DNA"/>
</dbReference>